<dbReference type="InterPro" id="IPR018680">
    <property type="entry name" value="DUF2164"/>
</dbReference>
<accession>A0A6P1M8K6</accession>
<gene>
    <name evidence="1" type="ORF">GT409_12510</name>
</gene>
<dbReference type="Proteomes" id="UP000464954">
    <property type="component" value="Chromosome"/>
</dbReference>
<dbReference type="Pfam" id="PF09932">
    <property type="entry name" value="DUF2164"/>
    <property type="match status" value="1"/>
</dbReference>
<evidence type="ECO:0000313" key="1">
    <source>
        <dbReference type="EMBL" id="QHI70227.1"/>
    </source>
</evidence>
<keyword evidence="2" id="KW-1185">Reference proteome</keyword>
<evidence type="ECO:0000313" key="2">
    <source>
        <dbReference type="Proteomes" id="UP000464954"/>
    </source>
</evidence>
<name>A0A6P1M8K6_9BACT</name>
<dbReference type="KEGG" id="taer:GT409_12510"/>
<organism evidence="1 2">
    <name type="scientific">Tichowtungia aerotolerans</name>
    <dbReference type="NCBI Taxonomy" id="2697043"/>
    <lineage>
        <taxon>Bacteria</taxon>
        <taxon>Pseudomonadati</taxon>
        <taxon>Kiritimatiellota</taxon>
        <taxon>Tichowtungiia</taxon>
        <taxon>Tichowtungiales</taxon>
        <taxon>Tichowtungiaceae</taxon>
        <taxon>Tichowtungia</taxon>
    </lineage>
</organism>
<reference evidence="1 2" key="1">
    <citation type="submission" date="2020-01" db="EMBL/GenBank/DDBJ databases">
        <title>Ponticoccus aerotolerans gen. nov., sp. nov., an anaerobic bacterium and proposal of Ponticoccusceae fam. nov., Ponticoccusles ord. nov. and Ponticoccuse classis nov. in the phylum Kiritimatiellaeota.</title>
        <authorList>
            <person name="Zhou L.Y."/>
            <person name="Du Z.J."/>
        </authorList>
    </citation>
    <scope>NUCLEOTIDE SEQUENCE [LARGE SCALE GENOMIC DNA]</scope>
    <source>
        <strain evidence="1 2">S-5007</strain>
    </source>
</reference>
<protein>
    <submittedName>
        <fullName evidence="1">DUF2164 family protein</fullName>
    </submittedName>
</protein>
<dbReference type="EMBL" id="CP047593">
    <property type="protein sequence ID" value="QHI70227.1"/>
    <property type="molecule type" value="Genomic_DNA"/>
</dbReference>
<proteinExistence type="predicted"/>
<sequence length="74" mass="8682">MEIKLSPQQKNKLRQKLIAMFLDDFDEELSDFKADQILDAFVEKLGPEIYNTAIQDMKAYLLNQLEDLDAIFEK</sequence>
<dbReference type="RefSeq" id="WP_160629405.1">
    <property type="nucleotide sequence ID" value="NZ_CP047593.1"/>
</dbReference>
<dbReference type="AlphaFoldDB" id="A0A6P1M8K6"/>